<feature type="region of interest" description="Disordered" evidence="2">
    <location>
        <begin position="1"/>
        <end position="38"/>
    </location>
</feature>
<dbReference type="EMBL" id="CP065725">
    <property type="protein sequence ID" value="QPT39463.1"/>
    <property type="molecule type" value="Genomic_DNA"/>
</dbReference>
<dbReference type="Pfam" id="PF04023">
    <property type="entry name" value="FeoA"/>
    <property type="match status" value="1"/>
</dbReference>
<dbReference type="PANTHER" id="PTHR42954:SF2">
    <property type="entry name" value="FE(2+) TRANSPORT PROTEIN A"/>
    <property type="match status" value="1"/>
</dbReference>
<feature type="compositionally biased region" description="Basic residues" evidence="2">
    <location>
        <begin position="22"/>
        <end position="31"/>
    </location>
</feature>
<dbReference type="InterPro" id="IPR007167">
    <property type="entry name" value="Fe-transptr_FeoA-like"/>
</dbReference>
<dbReference type="InterPro" id="IPR038157">
    <property type="entry name" value="FeoA_core_dom"/>
</dbReference>
<organism evidence="5 6">
    <name type="scientific">Oligella ureolytica</name>
    <dbReference type="NCBI Taxonomy" id="90244"/>
    <lineage>
        <taxon>Bacteria</taxon>
        <taxon>Pseudomonadati</taxon>
        <taxon>Pseudomonadota</taxon>
        <taxon>Betaproteobacteria</taxon>
        <taxon>Burkholderiales</taxon>
        <taxon>Alcaligenaceae</taxon>
        <taxon>Oligella</taxon>
    </lineage>
</organism>
<dbReference type="Gene3D" id="2.30.30.90">
    <property type="match status" value="1"/>
</dbReference>
<reference evidence="4 7" key="2">
    <citation type="submission" date="2020-12" db="EMBL/GenBank/DDBJ databases">
        <title>FDA dAtabase for Regulatory Grade micrObial Sequences (FDA-ARGOS): Supporting development and validation of Infectious Disease Dx tests.</title>
        <authorList>
            <person name="Sproer C."/>
            <person name="Gronow S."/>
            <person name="Severitt S."/>
            <person name="Schroder I."/>
            <person name="Tallon L."/>
            <person name="Sadzewicz L."/>
            <person name="Zhao X."/>
            <person name="Boylan J."/>
            <person name="Ott S."/>
            <person name="Bowen H."/>
            <person name="Vavikolanu K."/>
            <person name="Mehta A."/>
            <person name="Aluvathingal J."/>
            <person name="Nadendla S."/>
            <person name="Lowell S."/>
            <person name="Myers T."/>
            <person name="Yan Y."/>
            <person name="Sichtig H."/>
        </authorList>
    </citation>
    <scope>NUCLEOTIDE SEQUENCE [LARGE SCALE GENOMIC DNA]</scope>
    <source>
        <strain evidence="4 7">FDAARGOS_872</strain>
    </source>
</reference>
<dbReference type="GO" id="GO:0046914">
    <property type="term" value="F:transition metal ion binding"/>
    <property type="evidence" value="ECO:0007669"/>
    <property type="project" value="InterPro"/>
</dbReference>
<feature type="domain" description="Ferrous iron transporter FeoA-like" evidence="3">
    <location>
        <begin position="43"/>
        <end position="115"/>
    </location>
</feature>
<dbReference type="PANTHER" id="PTHR42954">
    <property type="entry name" value="FE(2+) TRANSPORT PROTEIN A"/>
    <property type="match status" value="1"/>
</dbReference>
<name>A0A378XIN6_9BURK</name>
<dbReference type="InterPro" id="IPR052713">
    <property type="entry name" value="FeoA"/>
</dbReference>
<sequence length="116" mass="13003">MSFNKLARMSMDNDKGGDGIRRQQRARHQHRGGAEQSVSELRVRLSSVKIGSLCRVCSVRIHGVMRRRLMDLGLVPDAEVLVLRTAPLNDPIEVRVGNAYVALRREEADSIEVIVL</sequence>
<protein>
    <submittedName>
        <fullName evidence="5">Ferrous iron transport protein A</fullName>
    </submittedName>
</protein>
<dbReference type="AlphaFoldDB" id="A0A378XIN6"/>
<dbReference type="Proteomes" id="UP000254603">
    <property type="component" value="Unassembled WGS sequence"/>
</dbReference>
<evidence type="ECO:0000256" key="1">
    <source>
        <dbReference type="ARBA" id="ARBA00023004"/>
    </source>
</evidence>
<dbReference type="STRING" id="1122619.GCA_000373745_02183"/>
<keyword evidence="7" id="KW-1185">Reference proteome</keyword>
<evidence type="ECO:0000313" key="6">
    <source>
        <dbReference type="Proteomes" id="UP000254603"/>
    </source>
</evidence>
<keyword evidence="1" id="KW-0408">Iron</keyword>
<dbReference type="InterPro" id="IPR008988">
    <property type="entry name" value="Transcriptional_repressor_C"/>
</dbReference>
<evidence type="ECO:0000313" key="4">
    <source>
        <dbReference type="EMBL" id="QPT39463.1"/>
    </source>
</evidence>
<gene>
    <name evidence="4" type="ORF">I6G29_09900</name>
    <name evidence="5" type="ORF">NCTC11997_02046</name>
</gene>
<reference evidence="5 6" key="1">
    <citation type="submission" date="2018-06" db="EMBL/GenBank/DDBJ databases">
        <authorList>
            <consortium name="Pathogen Informatics"/>
            <person name="Doyle S."/>
        </authorList>
    </citation>
    <scope>NUCLEOTIDE SEQUENCE [LARGE SCALE GENOMIC DNA]</scope>
    <source>
        <strain evidence="5 6">NCTC11997</strain>
    </source>
</reference>
<evidence type="ECO:0000313" key="5">
    <source>
        <dbReference type="EMBL" id="SUA56286.1"/>
    </source>
</evidence>
<accession>A0A378XIN6</accession>
<proteinExistence type="predicted"/>
<dbReference type="EMBL" id="UGSB01000001">
    <property type="protein sequence ID" value="SUA56286.1"/>
    <property type="molecule type" value="Genomic_DNA"/>
</dbReference>
<dbReference type="SMART" id="SM00899">
    <property type="entry name" value="FeoA"/>
    <property type="match status" value="1"/>
</dbReference>
<dbReference type="RefSeq" id="WP_018575367.1">
    <property type="nucleotide sequence ID" value="NZ_CP065725.1"/>
</dbReference>
<feature type="compositionally biased region" description="Basic and acidic residues" evidence="2">
    <location>
        <begin position="11"/>
        <end position="21"/>
    </location>
</feature>
<evidence type="ECO:0000313" key="7">
    <source>
        <dbReference type="Proteomes" id="UP000594903"/>
    </source>
</evidence>
<evidence type="ECO:0000256" key="2">
    <source>
        <dbReference type="SAM" id="MobiDB-lite"/>
    </source>
</evidence>
<dbReference type="Proteomes" id="UP000594903">
    <property type="component" value="Chromosome"/>
</dbReference>
<dbReference type="SUPFAM" id="SSF50037">
    <property type="entry name" value="C-terminal domain of transcriptional repressors"/>
    <property type="match status" value="1"/>
</dbReference>
<evidence type="ECO:0000259" key="3">
    <source>
        <dbReference type="SMART" id="SM00899"/>
    </source>
</evidence>